<dbReference type="AlphaFoldDB" id="A0AA88X0N1"/>
<dbReference type="Gene3D" id="1.25.40.90">
    <property type="match status" value="1"/>
</dbReference>
<protein>
    <recommendedName>
        <fullName evidence="3">CID domain-containing protein</fullName>
    </recommendedName>
</protein>
<dbReference type="SMART" id="SM00582">
    <property type="entry name" value="RPR"/>
    <property type="match status" value="1"/>
</dbReference>
<feature type="region of interest" description="Disordered" evidence="2">
    <location>
        <begin position="266"/>
        <end position="355"/>
    </location>
</feature>
<dbReference type="Pfam" id="PF04818">
    <property type="entry name" value="CID"/>
    <property type="match status" value="1"/>
</dbReference>
<proteinExistence type="predicted"/>
<feature type="compositionally biased region" description="Pro residues" evidence="2">
    <location>
        <begin position="293"/>
        <end position="322"/>
    </location>
</feature>
<gene>
    <name evidence="4" type="ORF">RJ639_030008</name>
</gene>
<dbReference type="GO" id="GO:0031124">
    <property type="term" value="P:mRNA 3'-end processing"/>
    <property type="evidence" value="ECO:0007669"/>
    <property type="project" value="TreeGrafter"/>
</dbReference>
<keyword evidence="5" id="KW-1185">Reference proteome</keyword>
<dbReference type="InterPro" id="IPR006569">
    <property type="entry name" value="CID_dom"/>
</dbReference>
<dbReference type="GO" id="GO:0000993">
    <property type="term" value="F:RNA polymerase II complex binding"/>
    <property type="evidence" value="ECO:0007669"/>
    <property type="project" value="TreeGrafter"/>
</dbReference>
<dbReference type="PANTHER" id="PTHR12460:SF23">
    <property type="entry name" value="ACTIN CYTOSKELETON-REGULATORY COMPLEX PROTEIN PAN1"/>
    <property type="match status" value="1"/>
</dbReference>
<dbReference type="EMBL" id="JAVXUP010000148">
    <property type="protein sequence ID" value="KAK3036409.1"/>
    <property type="molecule type" value="Genomic_DNA"/>
</dbReference>
<feature type="region of interest" description="Disordered" evidence="2">
    <location>
        <begin position="370"/>
        <end position="397"/>
    </location>
</feature>
<name>A0AA88X0N1_9ASTE</name>
<dbReference type="Proteomes" id="UP001188597">
    <property type="component" value="Unassembled WGS sequence"/>
</dbReference>
<accession>A0AA88X0N1</accession>
<comment type="caution">
    <text evidence="4">The sequence shown here is derived from an EMBL/GenBank/DDBJ whole genome shotgun (WGS) entry which is preliminary data.</text>
</comment>
<feature type="domain" description="CID" evidence="3">
    <location>
        <begin position="1"/>
        <end position="122"/>
    </location>
</feature>
<dbReference type="PANTHER" id="PTHR12460">
    <property type="entry name" value="CYCLIN-DEPENDENT KINASE INHIBITOR-RELATED PROTEIN"/>
    <property type="match status" value="1"/>
</dbReference>
<feature type="compositionally biased region" description="Polar residues" evidence="2">
    <location>
        <begin position="370"/>
        <end position="388"/>
    </location>
</feature>
<evidence type="ECO:0000256" key="2">
    <source>
        <dbReference type="SAM" id="MobiDB-lite"/>
    </source>
</evidence>
<sequence>MGGTFNPQILMEKLAKLNSSQQSIETKQVVETWARQFHSSPRDQRLAFLYLANDILQNSRRKGSEFVGEFWKVLPDALRDAVDNGDEFGRNAALRLVSIWEERKVFGSRGQILKEELTGRHLDISSRNGKPLGFKQAAQSRSEQADNFCRQLLNGNSVQSLAEQSLVETHTSKAPQNFGNGEQSSPVMYTRQMPITEKSSHIEDDPKAAAAAVAAKLTASTSSAQMLTYVLSSLASEGVIGNSMKESSRDYPPEKRSKLENDHSAYIPYQNSQPPVPPFPHPDSLKHNIPNPSQDPTPNEQPPPPSSPPPQAPLPPMQPYPIPQFMQNPGSMPNVPYGYGTTQQQPPPLPGYHPVGAPFSGVSPFTAPPANTYQSYQSEGGFYSQPSSLPMAPISRQ</sequence>
<evidence type="ECO:0000313" key="5">
    <source>
        <dbReference type="Proteomes" id="UP001188597"/>
    </source>
</evidence>
<evidence type="ECO:0000313" key="4">
    <source>
        <dbReference type="EMBL" id="KAK3036409.1"/>
    </source>
</evidence>
<organism evidence="4 5">
    <name type="scientific">Escallonia herrerae</name>
    <dbReference type="NCBI Taxonomy" id="1293975"/>
    <lineage>
        <taxon>Eukaryota</taxon>
        <taxon>Viridiplantae</taxon>
        <taxon>Streptophyta</taxon>
        <taxon>Embryophyta</taxon>
        <taxon>Tracheophyta</taxon>
        <taxon>Spermatophyta</taxon>
        <taxon>Magnoliopsida</taxon>
        <taxon>eudicotyledons</taxon>
        <taxon>Gunneridae</taxon>
        <taxon>Pentapetalae</taxon>
        <taxon>asterids</taxon>
        <taxon>campanulids</taxon>
        <taxon>Escalloniales</taxon>
        <taxon>Escalloniaceae</taxon>
        <taxon>Escallonia</taxon>
    </lineage>
</organism>
<evidence type="ECO:0000256" key="1">
    <source>
        <dbReference type="ARBA" id="ARBA00022664"/>
    </source>
</evidence>
<dbReference type="CDD" id="cd16981">
    <property type="entry name" value="CID_RPRD_like"/>
    <property type="match status" value="1"/>
</dbReference>
<keyword evidence="1" id="KW-0507">mRNA processing</keyword>
<dbReference type="InterPro" id="IPR008942">
    <property type="entry name" value="ENTH_VHS"/>
</dbReference>
<evidence type="ECO:0000259" key="3">
    <source>
        <dbReference type="PROSITE" id="PS51391"/>
    </source>
</evidence>
<dbReference type="SUPFAM" id="SSF48464">
    <property type="entry name" value="ENTH/VHS domain"/>
    <property type="match status" value="1"/>
</dbReference>
<reference evidence="4" key="1">
    <citation type="submission" date="2022-12" db="EMBL/GenBank/DDBJ databases">
        <title>Draft genome assemblies for two species of Escallonia (Escalloniales).</title>
        <authorList>
            <person name="Chanderbali A."/>
            <person name="Dervinis C."/>
            <person name="Anghel I."/>
            <person name="Soltis D."/>
            <person name="Soltis P."/>
            <person name="Zapata F."/>
        </authorList>
    </citation>
    <scope>NUCLEOTIDE SEQUENCE</scope>
    <source>
        <strain evidence="4">UCBG64.0493</strain>
        <tissue evidence="4">Leaf</tissue>
    </source>
</reference>
<dbReference type="PROSITE" id="PS51391">
    <property type="entry name" value="CID"/>
    <property type="match status" value="1"/>
</dbReference>
<dbReference type="GO" id="GO:0005634">
    <property type="term" value="C:nucleus"/>
    <property type="evidence" value="ECO:0007669"/>
    <property type="project" value="UniProtKB-ARBA"/>
</dbReference>